<reference evidence="8" key="2">
    <citation type="submission" date="2019-09" db="EMBL/GenBank/DDBJ databases">
        <title>Distinct polysaccharide growth profiles of human intestinal Prevotella copri isolates.</title>
        <authorList>
            <person name="Fehlner-Peach H."/>
            <person name="Magnabosco C."/>
            <person name="Raghavan V."/>
            <person name="Scher J.U."/>
            <person name="Tett A."/>
            <person name="Cox L.M."/>
            <person name="Gottsegen C."/>
            <person name="Watters A."/>
            <person name="Wiltshire- Gordon J.D."/>
            <person name="Segata N."/>
            <person name="Bonneau R."/>
            <person name="Littman D.R."/>
        </authorList>
    </citation>
    <scope>NUCLEOTIDE SEQUENCE [LARGE SCALE GENOMIC DNA]</scope>
    <source>
        <strain evidence="8">iAK279</strain>
    </source>
</reference>
<feature type="signal peptide" evidence="1">
    <location>
        <begin position="1"/>
        <end position="24"/>
    </location>
</feature>
<gene>
    <name evidence="3" type="primary">traN</name>
    <name evidence="6" type="ORF">DWY11_08720</name>
    <name evidence="5" type="ORF">F7D62_02670</name>
    <name evidence="4" type="ORF">ONS98_00025</name>
    <name evidence="2" type="ORF">ONT05_04235</name>
    <name evidence="3" type="ORF">ONT16_02300</name>
</gene>
<evidence type="ECO:0000313" key="8">
    <source>
        <dbReference type="Proteomes" id="UP000390763"/>
    </source>
</evidence>
<dbReference type="Proteomes" id="UP000390763">
    <property type="component" value="Unassembled WGS sequence"/>
</dbReference>
<dbReference type="RefSeq" id="WP_117586835.1">
    <property type="nucleotide sequence ID" value="NZ_CATKVU010000006.1"/>
</dbReference>
<dbReference type="Proteomes" id="UP000283872">
    <property type="component" value="Unassembled WGS sequence"/>
</dbReference>
<evidence type="ECO:0000256" key="1">
    <source>
        <dbReference type="SAM" id="SignalP"/>
    </source>
</evidence>
<name>A0A3E5E4Q4_9BACT</name>
<evidence type="ECO:0000313" key="3">
    <source>
        <dbReference type="EMBL" id="MCW4127115.1"/>
    </source>
</evidence>
<proteinExistence type="predicted"/>
<dbReference type="EMBL" id="QRVA01000019">
    <property type="protein sequence ID" value="RGS15210.1"/>
    <property type="molecule type" value="Genomic_DNA"/>
</dbReference>
<feature type="chain" id="PRO_5044080768" evidence="1">
    <location>
        <begin position="25"/>
        <end position="283"/>
    </location>
</feature>
<dbReference type="Proteomes" id="UP001209476">
    <property type="component" value="Unassembled WGS sequence"/>
</dbReference>
<reference evidence="6 7" key="1">
    <citation type="submission" date="2018-08" db="EMBL/GenBank/DDBJ databases">
        <title>A genome reference for cultivated species of the human gut microbiota.</title>
        <authorList>
            <person name="Zou Y."/>
            <person name="Xue W."/>
            <person name="Luo G."/>
        </authorList>
    </citation>
    <scope>NUCLEOTIDE SEQUENCE [LARGE SCALE GENOMIC DNA]</scope>
    <source>
        <strain evidence="6 7">AF24-12</strain>
    </source>
</reference>
<sequence>MKEIRKKFLSLLAVCLGATLGAFAQKGYNDMEQLTINENVSSIITASEPIRLVDISTDSIAGDKPLENVIRLKPKTGNHKDGEVMGVVTIITERYRVQYALIYTSKLEEAVTDKEVELVERNAFHNPDVSMSTVDMVSYAMKVWNSPARYRSTFTTQNKMTMRLNNIYVVGEYFFIDFSVDNKTNLPFDIDELRVKLQDKKQQKATNVQTIELKPALVLDRSVRFKKGYRNIIVLKKMTFPNDKVLSIELSEKQISGRTISMNLDYEDVLAADAFDTLLLREQ</sequence>
<accession>A0A3E5E4Q4</accession>
<organism evidence="3 9">
    <name type="scientific">Segatella copri</name>
    <dbReference type="NCBI Taxonomy" id="165179"/>
    <lineage>
        <taxon>Bacteria</taxon>
        <taxon>Pseudomonadati</taxon>
        <taxon>Bacteroidota</taxon>
        <taxon>Bacteroidia</taxon>
        <taxon>Bacteroidales</taxon>
        <taxon>Prevotellaceae</taxon>
        <taxon>Segatella</taxon>
    </lineage>
</organism>
<reference evidence="5" key="4">
    <citation type="submission" date="2023-10" db="EMBL/GenBank/DDBJ databases">
        <title>Distinct polysaccharide growth profiles of human intestinal Prevotella copri isolates.</title>
        <authorList>
            <person name="Fehlner-Peach H."/>
            <person name="Magnabosco C."/>
            <person name="Raghavan V."/>
            <person name="Scher J.U."/>
            <person name="Tett A."/>
            <person name="Cox L.M."/>
            <person name="Gottsegen C."/>
            <person name="Watters A."/>
            <person name="Wiltshire- Gordon J.D."/>
            <person name="Segata N."/>
            <person name="Bonneau R."/>
            <person name="Littman D.R."/>
        </authorList>
    </citation>
    <scope>NUCLEOTIDE SEQUENCE</scope>
    <source>
        <strain evidence="5">IAK279</strain>
    </source>
</reference>
<evidence type="ECO:0000313" key="4">
    <source>
        <dbReference type="EMBL" id="MCW4163633.1"/>
    </source>
</evidence>
<dbReference type="AlphaFoldDB" id="A0A3E5E4Q4"/>
<evidence type="ECO:0000313" key="9">
    <source>
        <dbReference type="Proteomes" id="UP001209344"/>
    </source>
</evidence>
<dbReference type="EMBL" id="JAPDVK010000001">
    <property type="protein sequence ID" value="MCW4127115.1"/>
    <property type="molecule type" value="Genomic_DNA"/>
</dbReference>
<evidence type="ECO:0000313" key="6">
    <source>
        <dbReference type="EMBL" id="RGS15210.1"/>
    </source>
</evidence>
<dbReference type="EMBL" id="JAPDUM010000001">
    <property type="protein sequence ID" value="MCW4163633.1"/>
    <property type="molecule type" value="Genomic_DNA"/>
</dbReference>
<dbReference type="NCBIfam" id="TIGR03780">
    <property type="entry name" value="Bac_Flav_CT_N"/>
    <property type="match status" value="1"/>
</dbReference>
<evidence type="ECO:0000313" key="7">
    <source>
        <dbReference type="Proteomes" id="UP000283872"/>
    </source>
</evidence>
<evidence type="ECO:0000313" key="5">
    <source>
        <dbReference type="EMBL" id="MQO03029.1"/>
    </source>
</evidence>
<dbReference type="InterPro" id="IPR022298">
    <property type="entry name" value="Conjug_transposon_TraN"/>
</dbReference>
<keyword evidence="1" id="KW-0732">Signal</keyword>
<comment type="caution">
    <text evidence="3">The sequence shown here is derived from an EMBL/GenBank/DDBJ whole genome shotgun (WGS) entry which is preliminary data.</text>
</comment>
<protein>
    <submittedName>
        <fullName evidence="3">Conjugative transposon protein TraN</fullName>
    </submittedName>
</protein>
<dbReference type="EMBL" id="VZBT01000029">
    <property type="protein sequence ID" value="MQO03029.1"/>
    <property type="molecule type" value="Genomic_DNA"/>
</dbReference>
<reference evidence="3" key="3">
    <citation type="submission" date="2022-11" db="EMBL/GenBank/DDBJ databases">
        <title>Genomic repertoires linked with pathogenic potency of arthritogenic Prevotella copri isolated from the gut of rheumatoid arthritis patients.</title>
        <authorList>
            <person name="Nii T."/>
            <person name="Maeda Y."/>
            <person name="Motooka D."/>
            <person name="Naito M."/>
            <person name="Matsumoto Y."/>
            <person name="Ogawa T."/>
            <person name="Oguro-Igashira E."/>
            <person name="Kishikawa T."/>
            <person name="Yamashita M."/>
            <person name="Koizumi S."/>
            <person name="Kurakawa T."/>
            <person name="Okumura R."/>
            <person name="Kayama H."/>
            <person name="Murakami M."/>
            <person name="Sakaguchi T."/>
            <person name="Das B."/>
            <person name="Nakamura S."/>
            <person name="Okada Y."/>
            <person name="Kumanogoh A."/>
            <person name="Takeda K."/>
        </authorList>
    </citation>
    <scope>NUCLEOTIDE SEQUENCE</scope>
    <source>
        <strain evidence="3">F3-75</strain>
        <strain evidence="2">N016-13</strain>
        <strain evidence="4">RA-N001-16</strain>
    </source>
</reference>
<evidence type="ECO:0000313" key="2">
    <source>
        <dbReference type="EMBL" id="MCW4092775.1"/>
    </source>
</evidence>
<dbReference type="Proteomes" id="UP001209074">
    <property type="component" value="Unassembled WGS sequence"/>
</dbReference>
<dbReference type="EMBL" id="JAPDUS010000005">
    <property type="protein sequence ID" value="MCW4092775.1"/>
    <property type="molecule type" value="Genomic_DNA"/>
</dbReference>
<dbReference type="Proteomes" id="UP001209344">
    <property type="component" value="Unassembled WGS sequence"/>
</dbReference>
<dbReference type="Pfam" id="PF13595">
    <property type="entry name" value="DUF4138"/>
    <property type="match status" value="1"/>
</dbReference>